<dbReference type="Pfam" id="PF13302">
    <property type="entry name" value="Acetyltransf_3"/>
    <property type="match status" value="1"/>
</dbReference>
<reference evidence="2 3" key="1">
    <citation type="submission" date="2018-08" db="EMBL/GenBank/DDBJ databases">
        <title>Bacillus chawlae sp. nov., Bacillus glennii sp. nov., and Bacillus saganii sp. nov. Isolated from the Vehicle Assembly Building at Kennedy Space Center where the Viking Spacecraft were Assembled.</title>
        <authorList>
            <person name="Seuylemezian A."/>
            <person name="Vaishampayan P."/>
        </authorList>
    </citation>
    <scope>NUCLEOTIDE SEQUENCE [LARGE SCALE GENOMIC DNA]</scope>
    <source>
        <strain evidence="2 3">V44-8</strain>
    </source>
</reference>
<keyword evidence="2" id="KW-0808">Transferase</keyword>
<dbReference type="PANTHER" id="PTHR43415">
    <property type="entry name" value="SPERMIDINE N(1)-ACETYLTRANSFERASE"/>
    <property type="match status" value="1"/>
</dbReference>
<gene>
    <name evidence="2" type="ORF">D0466_16950</name>
</gene>
<dbReference type="EMBL" id="QVTD01000012">
    <property type="protein sequence ID" value="RFU61821.1"/>
    <property type="molecule type" value="Genomic_DNA"/>
</dbReference>
<proteinExistence type="predicted"/>
<feature type="domain" description="N-acetyltransferase" evidence="1">
    <location>
        <begin position="13"/>
        <end position="176"/>
    </location>
</feature>
<comment type="caution">
    <text evidence="2">The sequence shown here is derived from an EMBL/GenBank/DDBJ whole genome shotgun (WGS) entry which is preliminary data.</text>
</comment>
<dbReference type="GO" id="GO:0016747">
    <property type="term" value="F:acyltransferase activity, transferring groups other than amino-acyl groups"/>
    <property type="evidence" value="ECO:0007669"/>
    <property type="project" value="InterPro"/>
</dbReference>
<dbReference type="AlphaFoldDB" id="A0A372L9J9"/>
<dbReference type="SUPFAM" id="SSF55729">
    <property type="entry name" value="Acyl-CoA N-acyltransferases (Nat)"/>
    <property type="match status" value="1"/>
</dbReference>
<name>A0A372L9J9_9BACI</name>
<dbReference type="Gene3D" id="3.40.630.30">
    <property type="match status" value="1"/>
</dbReference>
<organism evidence="2 3">
    <name type="scientific">Peribacillus glennii</name>
    <dbReference type="NCBI Taxonomy" id="2303991"/>
    <lineage>
        <taxon>Bacteria</taxon>
        <taxon>Bacillati</taxon>
        <taxon>Bacillota</taxon>
        <taxon>Bacilli</taxon>
        <taxon>Bacillales</taxon>
        <taxon>Bacillaceae</taxon>
        <taxon>Peribacillus</taxon>
    </lineage>
</organism>
<evidence type="ECO:0000313" key="3">
    <source>
        <dbReference type="Proteomes" id="UP000262939"/>
    </source>
</evidence>
<dbReference type="PROSITE" id="PS51186">
    <property type="entry name" value="GNAT"/>
    <property type="match status" value="1"/>
</dbReference>
<keyword evidence="3" id="KW-1185">Reference proteome</keyword>
<sequence>MQGQVRFLEGERVYLRPYDEGDLDFFYRGLYIFETRRLTGLKKVYNKEFMGEYLSKISKDENRIFQVILDKSTHELIGDVELSYIDLLNRTSYIRIQISNDKYLSKGYGTEAMKLLLDYGFGVYNLHRIELEVYSYNPRAIRAYEKLGFKQEGIRRESMYYNHEHHDTIIMGLLKPEYQKMTNNGQKQ</sequence>
<accession>A0A372L9J9</accession>
<dbReference type="InterPro" id="IPR000182">
    <property type="entry name" value="GNAT_dom"/>
</dbReference>
<dbReference type="RefSeq" id="WP_117323728.1">
    <property type="nucleotide sequence ID" value="NZ_QVTD01000012.1"/>
</dbReference>
<dbReference type="PANTHER" id="PTHR43415:SF3">
    <property type="entry name" value="GNAT-FAMILY ACETYLTRANSFERASE"/>
    <property type="match status" value="1"/>
</dbReference>
<dbReference type="InterPro" id="IPR016181">
    <property type="entry name" value="Acyl_CoA_acyltransferase"/>
</dbReference>
<protein>
    <submittedName>
        <fullName evidence="2">N-acetyltransferase</fullName>
    </submittedName>
</protein>
<evidence type="ECO:0000313" key="2">
    <source>
        <dbReference type="EMBL" id="RFU61821.1"/>
    </source>
</evidence>
<evidence type="ECO:0000259" key="1">
    <source>
        <dbReference type="PROSITE" id="PS51186"/>
    </source>
</evidence>
<dbReference type="Proteomes" id="UP000262939">
    <property type="component" value="Unassembled WGS sequence"/>
</dbReference>
<dbReference type="OrthoDB" id="9795206at2"/>